<evidence type="ECO:0000259" key="7">
    <source>
        <dbReference type="Pfam" id="PF13860"/>
    </source>
</evidence>
<dbReference type="InterPro" id="IPR025965">
    <property type="entry name" value="FlgD/Vpr_Ig-like"/>
</dbReference>
<evidence type="ECO:0000256" key="2">
    <source>
        <dbReference type="ARBA" id="ARBA00016013"/>
    </source>
</evidence>
<reference evidence="9 10" key="1">
    <citation type="journal article" date="2019" name="Front. Microbiol.">
        <title>Genomes of Neutrophilic Sulfur-Oxidizing Chemolithoautotrophs Representing 9 Proteobacterial Species From 8 Genera.</title>
        <authorList>
            <person name="Watanabe T."/>
            <person name="Kojima H."/>
            <person name="Umezawa K."/>
            <person name="Hori C."/>
            <person name="Takasuka T.E."/>
            <person name="Kato Y."/>
            <person name="Fukui M."/>
        </authorList>
    </citation>
    <scope>NUCLEOTIDE SEQUENCE [LARGE SCALE GENOMIC DNA]</scope>
    <source>
        <strain evidence="9 10">TTN</strain>
    </source>
</reference>
<dbReference type="Gene3D" id="2.60.40.4070">
    <property type="match status" value="1"/>
</dbReference>
<organism evidence="9 10">
    <name type="scientific">Sulfuriferula multivorans</name>
    <dbReference type="NCBI Taxonomy" id="1559896"/>
    <lineage>
        <taxon>Bacteria</taxon>
        <taxon>Pseudomonadati</taxon>
        <taxon>Pseudomonadota</taxon>
        <taxon>Betaproteobacteria</taxon>
        <taxon>Nitrosomonadales</taxon>
        <taxon>Sulfuricellaceae</taxon>
        <taxon>Sulfuriferula</taxon>
    </lineage>
</organism>
<evidence type="ECO:0000313" key="10">
    <source>
        <dbReference type="Proteomes" id="UP000286806"/>
    </source>
</evidence>
<dbReference type="EMBL" id="BGOW01000002">
    <property type="protein sequence ID" value="GBL44442.1"/>
    <property type="molecule type" value="Genomic_DNA"/>
</dbReference>
<dbReference type="GO" id="GO:0044781">
    <property type="term" value="P:bacterial-type flagellum organization"/>
    <property type="evidence" value="ECO:0007669"/>
    <property type="project" value="UniProtKB-UniRule"/>
</dbReference>
<evidence type="ECO:0000256" key="6">
    <source>
        <dbReference type="SAM" id="SignalP"/>
    </source>
</evidence>
<keyword evidence="10" id="KW-1185">Reference proteome</keyword>
<dbReference type="AlphaFoldDB" id="A0A401J9V8"/>
<comment type="similarity">
    <text evidence="1 5">Belongs to the FlgD family.</text>
</comment>
<gene>
    <name evidence="9" type="ORF">SFMTTN_0238</name>
</gene>
<keyword evidence="9" id="KW-0966">Cell projection</keyword>
<dbReference type="InterPro" id="IPR025963">
    <property type="entry name" value="FLgD_Tudor"/>
</dbReference>
<keyword evidence="9" id="KW-0282">Flagellum</keyword>
<keyword evidence="3 5" id="KW-1005">Bacterial flagellum biogenesis</keyword>
<evidence type="ECO:0000256" key="4">
    <source>
        <dbReference type="ARBA" id="ARBA00024746"/>
    </source>
</evidence>
<protein>
    <recommendedName>
        <fullName evidence="2 5">Basal-body rod modification protein FlgD</fullName>
    </recommendedName>
</protein>
<feature type="domain" description="FlgD/Vpr Ig-like" evidence="7">
    <location>
        <begin position="107"/>
        <end position="180"/>
    </location>
</feature>
<dbReference type="Gene3D" id="2.30.30.910">
    <property type="match status" value="1"/>
</dbReference>
<dbReference type="Proteomes" id="UP000286806">
    <property type="component" value="Unassembled WGS sequence"/>
</dbReference>
<evidence type="ECO:0000256" key="5">
    <source>
        <dbReference type="RuleBase" id="RU362076"/>
    </source>
</evidence>
<name>A0A401J9V8_9PROT</name>
<comment type="function">
    <text evidence="4 5">Required for flagellar hook formation. May act as a scaffolding protein.</text>
</comment>
<dbReference type="Pfam" id="PF13861">
    <property type="entry name" value="FLgD_tudor"/>
    <property type="match status" value="1"/>
</dbReference>
<accession>A0A401J9V8</accession>
<keyword evidence="9" id="KW-0969">Cilium</keyword>
<evidence type="ECO:0000256" key="3">
    <source>
        <dbReference type="ARBA" id="ARBA00022795"/>
    </source>
</evidence>
<feature type="signal peptide" evidence="6">
    <location>
        <begin position="1"/>
        <end position="22"/>
    </location>
</feature>
<feature type="domain" description="FlgD Tudor-like" evidence="8">
    <location>
        <begin position="87"/>
        <end position="220"/>
    </location>
</feature>
<evidence type="ECO:0000256" key="1">
    <source>
        <dbReference type="ARBA" id="ARBA00010577"/>
    </source>
</evidence>
<evidence type="ECO:0000313" key="9">
    <source>
        <dbReference type="EMBL" id="GBL44442.1"/>
    </source>
</evidence>
<proteinExistence type="inferred from homology"/>
<dbReference type="RefSeq" id="WP_124703297.1">
    <property type="nucleotide sequence ID" value="NZ_BGOW01000002.1"/>
</dbReference>
<keyword evidence="6" id="KW-0732">Signal</keyword>
<dbReference type="InterPro" id="IPR005648">
    <property type="entry name" value="FlgD"/>
</dbReference>
<feature type="chain" id="PRO_5019057804" description="Basal-body rod modification protein FlgD" evidence="6">
    <location>
        <begin position="23"/>
        <end position="223"/>
    </location>
</feature>
<dbReference type="Pfam" id="PF13860">
    <property type="entry name" value="FlgD_ig"/>
    <property type="match status" value="1"/>
</dbReference>
<sequence length="223" mass="22567">MSTVQNNTVSPSLLASMNPAAAATQSTAAAAQDTFMKLLVTQMKNQDPLNPLDNAQVTSQLAQLSTVTGIDKMNTTLQSLMGSYQSSQTLQAAGMIGHGVLVAGSSLNLNNGQAPFGIDLATSADDVKVTIKDASGRAIHSMDLGSQQAGMLALQWDGTTDSGAAAANGQYSFTVSATQGGQNVSANGLAFGQVASVASSGQGVVLNVPGLGPVNLADIRQIL</sequence>
<comment type="caution">
    <text evidence="9">The sequence shown here is derived from an EMBL/GenBank/DDBJ whole genome shotgun (WGS) entry which is preliminary data.</text>
</comment>
<dbReference type="OrthoDB" id="9785233at2"/>
<dbReference type="Pfam" id="PF03963">
    <property type="entry name" value="FlgD"/>
    <property type="match status" value="1"/>
</dbReference>
<evidence type="ECO:0000259" key="8">
    <source>
        <dbReference type="Pfam" id="PF13861"/>
    </source>
</evidence>